<proteinExistence type="predicted"/>
<gene>
    <name evidence="2" type="ORF">DN051_06535</name>
</gene>
<evidence type="ECO:0000313" key="3">
    <source>
        <dbReference type="Proteomes" id="UP000249616"/>
    </source>
</evidence>
<evidence type="ECO:0000256" key="1">
    <source>
        <dbReference type="SAM" id="MobiDB-lite"/>
    </source>
</evidence>
<keyword evidence="3" id="KW-1185">Reference proteome</keyword>
<organism evidence="2 3">
    <name type="scientific">Streptomyces cadmiisoli</name>
    <dbReference type="NCBI Taxonomy" id="2184053"/>
    <lineage>
        <taxon>Bacteria</taxon>
        <taxon>Bacillati</taxon>
        <taxon>Actinomycetota</taxon>
        <taxon>Actinomycetes</taxon>
        <taxon>Kitasatosporales</taxon>
        <taxon>Streptomycetaceae</taxon>
        <taxon>Streptomyces</taxon>
        <taxon>Streptomyces aurantiacus group</taxon>
    </lineage>
</organism>
<evidence type="ECO:0000313" key="2">
    <source>
        <dbReference type="EMBL" id="AWW36339.1"/>
    </source>
</evidence>
<dbReference type="AlphaFoldDB" id="A0A2Z4IUG9"/>
<name>A0A2Z4IUG9_9ACTN</name>
<reference evidence="2 3" key="1">
    <citation type="journal article" date="2019" name="Int. J. Syst. Evol. Microbiol.">
        <title>Streptomyces cadmiisoli sp. nov., a novel actinomycete isolated from cadmium-contaminated soil.</title>
        <authorList>
            <person name="Li K."/>
            <person name="Tang X."/>
            <person name="Zhao J."/>
            <person name="Guo Y."/>
            <person name="Tang Y."/>
            <person name="Gao J."/>
        </authorList>
    </citation>
    <scope>NUCLEOTIDE SEQUENCE [LARGE SCALE GENOMIC DNA]</scope>
    <source>
        <strain evidence="2 3">ZFG47</strain>
    </source>
</reference>
<dbReference type="KEGG" id="scad:DN051_06535"/>
<dbReference type="Proteomes" id="UP000249616">
    <property type="component" value="Chromosome"/>
</dbReference>
<sequence length="64" mass="6957">MIRPTGGRSPTERWHTAGTSLTGRWQVADGSLSRGPRSAGTRLPSDGSALSADDRVMRQWHPVQ</sequence>
<feature type="region of interest" description="Disordered" evidence="1">
    <location>
        <begin position="1"/>
        <end position="64"/>
    </location>
</feature>
<protein>
    <submittedName>
        <fullName evidence="2">Uncharacterized protein</fullName>
    </submittedName>
</protein>
<accession>A0A2Z4IUG9</accession>
<dbReference type="EMBL" id="CP030073">
    <property type="protein sequence ID" value="AWW36339.1"/>
    <property type="molecule type" value="Genomic_DNA"/>
</dbReference>